<protein>
    <submittedName>
        <fullName evidence="4">Uncharacterized protein</fullName>
    </submittedName>
</protein>
<feature type="signal peptide" evidence="3">
    <location>
        <begin position="1"/>
        <end position="19"/>
    </location>
</feature>
<feature type="transmembrane region" description="Helical" evidence="2">
    <location>
        <begin position="125"/>
        <end position="143"/>
    </location>
</feature>
<feature type="transmembrane region" description="Helical" evidence="2">
    <location>
        <begin position="89"/>
        <end position="113"/>
    </location>
</feature>
<evidence type="ECO:0000313" key="4">
    <source>
        <dbReference type="EMBL" id="KAJ3128547.1"/>
    </source>
</evidence>
<dbReference type="EMBL" id="JADGJH010000460">
    <property type="protein sequence ID" value="KAJ3128547.1"/>
    <property type="molecule type" value="Genomic_DNA"/>
</dbReference>
<reference evidence="4" key="1">
    <citation type="submission" date="2020-05" db="EMBL/GenBank/DDBJ databases">
        <title>Phylogenomic resolution of chytrid fungi.</title>
        <authorList>
            <person name="Stajich J.E."/>
            <person name="Amses K."/>
            <person name="Simmons R."/>
            <person name="Seto K."/>
            <person name="Myers J."/>
            <person name="Bonds A."/>
            <person name="Quandt C.A."/>
            <person name="Barry K."/>
            <person name="Liu P."/>
            <person name="Grigoriev I."/>
            <person name="Longcore J.E."/>
            <person name="James T.Y."/>
        </authorList>
    </citation>
    <scope>NUCLEOTIDE SEQUENCE</scope>
    <source>
        <strain evidence="4">JEL0513</strain>
    </source>
</reference>
<sequence>MWQWVWFVLCSCGIIIGRAYDNLSNATVALGNYEVRLGMAIVSTCGVLASIPVIRVLVHKLIEIIQEKEYMNTESLVGLVLRQSATRLIFVNLIDVGLICEFLLPAAVGMPYVRWFFDNWDNSRLAYFACDILLTNMLALKASSKNSISVKRQDENNSPSSLKVSSRLEIS</sequence>
<evidence type="ECO:0000256" key="3">
    <source>
        <dbReference type="SAM" id="SignalP"/>
    </source>
</evidence>
<keyword evidence="2" id="KW-0812">Transmembrane</keyword>
<keyword evidence="3" id="KW-0732">Signal</keyword>
<keyword evidence="2" id="KW-0472">Membrane</keyword>
<feature type="region of interest" description="Disordered" evidence="1">
    <location>
        <begin position="151"/>
        <end position="171"/>
    </location>
</feature>
<accession>A0AAD5T4P2</accession>
<evidence type="ECO:0000256" key="2">
    <source>
        <dbReference type="SAM" id="Phobius"/>
    </source>
</evidence>
<keyword evidence="2" id="KW-1133">Transmembrane helix</keyword>
<evidence type="ECO:0000256" key="1">
    <source>
        <dbReference type="SAM" id="MobiDB-lite"/>
    </source>
</evidence>
<name>A0AAD5T4P2_9FUNG</name>
<organism evidence="4 5">
    <name type="scientific">Physocladia obscura</name>
    <dbReference type="NCBI Taxonomy" id="109957"/>
    <lineage>
        <taxon>Eukaryota</taxon>
        <taxon>Fungi</taxon>
        <taxon>Fungi incertae sedis</taxon>
        <taxon>Chytridiomycota</taxon>
        <taxon>Chytridiomycota incertae sedis</taxon>
        <taxon>Chytridiomycetes</taxon>
        <taxon>Chytridiales</taxon>
        <taxon>Chytriomycetaceae</taxon>
        <taxon>Physocladia</taxon>
    </lineage>
</organism>
<dbReference type="Proteomes" id="UP001211907">
    <property type="component" value="Unassembled WGS sequence"/>
</dbReference>
<evidence type="ECO:0000313" key="5">
    <source>
        <dbReference type="Proteomes" id="UP001211907"/>
    </source>
</evidence>
<feature type="transmembrane region" description="Helical" evidence="2">
    <location>
        <begin position="35"/>
        <end position="58"/>
    </location>
</feature>
<dbReference type="AlphaFoldDB" id="A0AAD5T4P2"/>
<comment type="caution">
    <text evidence="4">The sequence shown here is derived from an EMBL/GenBank/DDBJ whole genome shotgun (WGS) entry which is preliminary data.</text>
</comment>
<feature type="chain" id="PRO_5042116667" evidence="3">
    <location>
        <begin position="20"/>
        <end position="171"/>
    </location>
</feature>
<gene>
    <name evidence="4" type="ORF">HK100_009123</name>
</gene>
<feature type="compositionally biased region" description="Polar residues" evidence="1">
    <location>
        <begin position="151"/>
        <end position="164"/>
    </location>
</feature>
<proteinExistence type="predicted"/>
<keyword evidence="5" id="KW-1185">Reference proteome</keyword>